<organism evidence="1 2">
    <name type="scientific">Lasiodiplodia mahajangana</name>
    <dbReference type="NCBI Taxonomy" id="1108764"/>
    <lineage>
        <taxon>Eukaryota</taxon>
        <taxon>Fungi</taxon>
        <taxon>Dikarya</taxon>
        <taxon>Ascomycota</taxon>
        <taxon>Pezizomycotina</taxon>
        <taxon>Dothideomycetes</taxon>
        <taxon>Dothideomycetes incertae sedis</taxon>
        <taxon>Botryosphaeriales</taxon>
        <taxon>Botryosphaeriaceae</taxon>
        <taxon>Lasiodiplodia</taxon>
    </lineage>
</organism>
<name>A0ACC2JXI5_9PEZI</name>
<dbReference type="Proteomes" id="UP001153332">
    <property type="component" value="Unassembled WGS sequence"/>
</dbReference>
<accession>A0ACC2JXI5</accession>
<evidence type="ECO:0000313" key="1">
    <source>
        <dbReference type="EMBL" id="KAJ8132215.1"/>
    </source>
</evidence>
<comment type="caution">
    <text evidence="1">The sequence shown here is derived from an EMBL/GenBank/DDBJ whole genome shotgun (WGS) entry which is preliminary data.</text>
</comment>
<keyword evidence="2" id="KW-1185">Reference proteome</keyword>
<gene>
    <name evidence="1" type="ORF">O1611_g1410</name>
</gene>
<dbReference type="EMBL" id="JAPUUL010000163">
    <property type="protein sequence ID" value="KAJ8132215.1"/>
    <property type="molecule type" value="Genomic_DNA"/>
</dbReference>
<proteinExistence type="predicted"/>
<protein>
    <submittedName>
        <fullName evidence="1">Uncharacterized protein</fullName>
    </submittedName>
</protein>
<evidence type="ECO:0000313" key="2">
    <source>
        <dbReference type="Proteomes" id="UP001153332"/>
    </source>
</evidence>
<sequence length="111" mass="12724">MSREHYRYCMAVAKADSSFVLYCDILEAMDEDEFKPFAQNPISKGRNYRFNQITKSNDALLVQEATSPADYWKKVLSRYLRKVSPMLFTDATFVTCLTAGNILIYTLLTSA</sequence>
<reference evidence="1" key="1">
    <citation type="submission" date="2022-12" db="EMBL/GenBank/DDBJ databases">
        <title>Genome Sequence of Lasiodiplodia mahajangana.</title>
        <authorList>
            <person name="Buettner E."/>
        </authorList>
    </citation>
    <scope>NUCLEOTIDE SEQUENCE</scope>
    <source>
        <strain evidence="1">VT137</strain>
    </source>
</reference>